<keyword evidence="2" id="KW-1185">Reference proteome</keyword>
<evidence type="ECO:0000313" key="2">
    <source>
        <dbReference type="Proteomes" id="UP000095283"/>
    </source>
</evidence>
<dbReference type="AlphaFoldDB" id="A0A1I7W892"/>
<dbReference type="WBParaSite" id="Hba_00863">
    <property type="protein sequence ID" value="Hba_00863"/>
    <property type="gene ID" value="Hba_00863"/>
</dbReference>
<protein>
    <submittedName>
        <fullName evidence="3">GRF1-interacting factor 1</fullName>
    </submittedName>
</protein>
<reference evidence="3" key="1">
    <citation type="submission" date="2016-11" db="UniProtKB">
        <authorList>
            <consortium name="WormBaseParasite"/>
        </authorList>
    </citation>
    <scope>IDENTIFICATION</scope>
</reference>
<evidence type="ECO:0000313" key="3">
    <source>
        <dbReference type="WBParaSite" id="Hba_00863"/>
    </source>
</evidence>
<feature type="transmembrane region" description="Helical" evidence="1">
    <location>
        <begin position="214"/>
        <end position="234"/>
    </location>
</feature>
<dbReference type="Proteomes" id="UP000095283">
    <property type="component" value="Unplaced"/>
</dbReference>
<organism evidence="2 3">
    <name type="scientific">Heterorhabditis bacteriophora</name>
    <name type="common">Entomopathogenic nematode worm</name>
    <dbReference type="NCBI Taxonomy" id="37862"/>
    <lineage>
        <taxon>Eukaryota</taxon>
        <taxon>Metazoa</taxon>
        <taxon>Ecdysozoa</taxon>
        <taxon>Nematoda</taxon>
        <taxon>Chromadorea</taxon>
        <taxon>Rhabditida</taxon>
        <taxon>Rhabditina</taxon>
        <taxon>Rhabditomorpha</taxon>
        <taxon>Strongyloidea</taxon>
        <taxon>Heterorhabditidae</taxon>
        <taxon>Heterorhabditis</taxon>
    </lineage>
</organism>
<accession>A0A1I7W892</accession>
<evidence type="ECO:0000256" key="1">
    <source>
        <dbReference type="SAM" id="Phobius"/>
    </source>
</evidence>
<sequence length="307" mass="33913">MDSRRGMYARKVSGTMVETRGTVLLPMPPQLKVTITLASFLWYPMPASTRATAYRNDLVCISEKADSQIMFYILCICRLFQNMQALYQLAGAPGQTFQGQALSLGLVPGGVTPAFLQQLQAAQHSQLVAVSAANIQAQHGMVMASGSGMVNNPLEANDKHKDDQQAEYDLQLQIQQQLAAGIGPQMPTAPQVVASAASQPDPSTSCELDSEFDISLYLLKYLSIVIIMELIFVLRWTRYRVLKSIYFKISTLETNFLACTAHAWRCGQPLSTNNFVVASCNVIDLPPRGRFVFSWCSLLIDVLLEYS</sequence>
<proteinExistence type="predicted"/>
<name>A0A1I7W892_HETBA</name>
<keyword evidence="1" id="KW-1133">Transmembrane helix</keyword>
<keyword evidence="1" id="KW-0472">Membrane</keyword>
<keyword evidence="1" id="KW-0812">Transmembrane</keyword>